<dbReference type="GO" id="GO:0005524">
    <property type="term" value="F:ATP binding"/>
    <property type="evidence" value="ECO:0007669"/>
    <property type="project" value="UniProtKB-KW"/>
</dbReference>
<dbReference type="Pfam" id="PF00005">
    <property type="entry name" value="ABC_tran"/>
    <property type="match status" value="1"/>
</dbReference>
<dbReference type="InterPro" id="IPR015854">
    <property type="entry name" value="ABC_transpr_LolD-like"/>
</dbReference>
<organism evidence="7 8">
    <name type="scientific">Coprobacter secundus subsp. similis</name>
    <dbReference type="NCBI Taxonomy" id="2751153"/>
    <lineage>
        <taxon>Bacteria</taxon>
        <taxon>Pseudomonadati</taxon>
        <taxon>Bacteroidota</taxon>
        <taxon>Bacteroidia</taxon>
        <taxon>Bacteroidales</taxon>
        <taxon>Barnesiellaceae</taxon>
        <taxon>Coprobacter</taxon>
    </lineage>
</organism>
<dbReference type="InterPro" id="IPR017871">
    <property type="entry name" value="ABC_transporter-like_CS"/>
</dbReference>
<evidence type="ECO:0000256" key="2">
    <source>
        <dbReference type="ARBA" id="ARBA00005417"/>
    </source>
</evidence>
<dbReference type="InterPro" id="IPR003593">
    <property type="entry name" value="AAA+_ATPase"/>
</dbReference>
<dbReference type="SUPFAM" id="SSF52540">
    <property type="entry name" value="P-loop containing nucleoside triphosphate hydrolases"/>
    <property type="match status" value="1"/>
</dbReference>
<evidence type="ECO:0000313" key="8">
    <source>
        <dbReference type="Proteomes" id="UP000594042"/>
    </source>
</evidence>
<name>A0A7G1HRY1_9BACT</name>
<dbReference type="PANTHER" id="PTHR24220">
    <property type="entry name" value="IMPORT ATP-BINDING PROTEIN"/>
    <property type="match status" value="1"/>
</dbReference>
<dbReference type="FunFam" id="3.40.50.300:FF:000056">
    <property type="entry name" value="Cell division ATP-binding protein FtsE"/>
    <property type="match status" value="1"/>
</dbReference>
<dbReference type="GO" id="GO:0022857">
    <property type="term" value="F:transmembrane transporter activity"/>
    <property type="evidence" value="ECO:0007669"/>
    <property type="project" value="TreeGrafter"/>
</dbReference>
<evidence type="ECO:0000256" key="1">
    <source>
        <dbReference type="ARBA" id="ARBA00002579"/>
    </source>
</evidence>
<comment type="function">
    <text evidence="1">Part of the ABC transporter FtsEX involved in cellular division. Important for assembly or stability of the septal ring.</text>
</comment>
<dbReference type="SMART" id="SM00382">
    <property type="entry name" value="AAA"/>
    <property type="match status" value="1"/>
</dbReference>
<evidence type="ECO:0000256" key="4">
    <source>
        <dbReference type="ARBA" id="ARBA00022741"/>
    </source>
</evidence>
<keyword evidence="4" id="KW-0547">Nucleotide-binding</keyword>
<dbReference type="AlphaFoldDB" id="A0A7G1HRY1"/>
<dbReference type="InterPro" id="IPR003439">
    <property type="entry name" value="ABC_transporter-like_ATP-bd"/>
</dbReference>
<dbReference type="InterPro" id="IPR027417">
    <property type="entry name" value="P-loop_NTPase"/>
</dbReference>
<dbReference type="RefSeq" id="WP_021930432.1">
    <property type="nucleotide sequence ID" value="NZ_AP023322.1"/>
</dbReference>
<dbReference type="GO" id="GO:0016887">
    <property type="term" value="F:ATP hydrolysis activity"/>
    <property type="evidence" value="ECO:0007669"/>
    <property type="project" value="InterPro"/>
</dbReference>
<proteinExistence type="inferred from homology"/>
<comment type="similarity">
    <text evidence="2">Belongs to the ABC transporter superfamily.</text>
</comment>
<dbReference type="Proteomes" id="UP000594042">
    <property type="component" value="Chromosome"/>
</dbReference>
<reference evidence="8" key="1">
    <citation type="submission" date="2020-07" db="EMBL/GenBank/DDBJ databases">
        <title>Complete genome sequencing of Coprobacter sp. strain 2CBH44.</title>
        <authorList>
            <person name="Sakamoto M."/>
            <person name="Murakami T."/>
            <person name="Mori H."/>
        </authorList>
    </citation>
    <scope>NUCLEOTIDE SEQUENCE [LARGE SCALE GENOMIC DNA]</scope>
    <source>
        <strain evidence="8">2CBH44</strain>
    </source>
</reference>
<dbReference type="Gene3D" id="3.40.50.300">
    <property type="entry name" value="P-loop containing nucleotide triphosphate hydrolases"/>
    <property type="match status" value="1"/>
</dbReference>
<evidence type="ECO:0000256" key="5">
    <source>
        <dbReference type="ARBA" id="ARBA00022840"/>
    </source>
</evidence>
<dbReference type="EMBL" id="AP023322">
    <property type="protein sequence ID" value="BCI62475.1"/>
    <property type="molecule type" value="Genomic_DNA"/>
</dbReference>
<keyword evidence="5 7" id="KW-0067">ATP-binding</keyword>
<accession>A0A7G1HRY1</accession>
<dbReference type="PANTHER" id="PTHR24220:SF470">
    <property type="entry name" value="CELL DIVISION ATP-BINDING PROTEIN FTSE"/>
    <property type="match status" value="1"/>
</dbReference>
<dbReference type="GO" id="GO:0005886">
    <property type="term" value="C:plasma membrane"/>
    <property type="evidence" value="ECO:0007669"/>
    <property type="project" value="UniProtKB-ARBA"/>
</dbReference>
<evidence type="ECO:0000256" key="3">
    <source>
        <dbReference type="ARBA" id="ARBA00020019"/>
    </source>
</evidence>
<feature type="domain" description="ABC transporter" evidence="6">
    <location>
        <begin position="7"/>
        <end position="228"/>
    </location>
</feature>
<evidence type="ECO:0000313" key="7">
    <source>
        <dbReference type="EMBL" id="BCI62475.1"/>
    </source>
</evidence>
<gene>
    <name evidence="7" type="ORF">Cop2CBH44_08280</name>
</gene>
<dbReference type="PROSITE" id="PS50893">
    <property type="entry name" value="ABC_TRANSPORTER_2"/>
    <property type="match status" value="1"/>
</dbReference>
<dbReference type="KEGG" id="copr:Cop2CBH44_08280"/>
<sequence>MEEKLLVQYNKVEVCRKELIVLKEVDFKLYAGEFVYFIGRVGTGKSSLLKTMYADIPILEGEASVLGYNMKMLKRKDIPMLRRQIGIVFQDFQLLTDRSVNENLEFVLKATGWKDKADIAERVEQVLVQVGMQKKAYKMPHELSGGEQQRIVIARALLNSPQIILADEPTGNLDPQTGQQIVSLLHSICQTGTAVIMTTHNHHLVDEFPGRILKCENKKLVEVNNTKD</sequence>
<dbReference type="PROSITE" id="PS00211">
    <property type="entry name" value="ABC_TRANSPORTER_1"/>
    <property type="match status" value="1"/>
</dbReference>
<evidence type="ECO:0000259" key="6">
    <source>
        <dbReference type="PROSITE" id="PS50893"/>
    </source>
</evidence>
<protein>
    <recommendedName>
        <fullName evidence="3">Cell division ATP-binding protein FtsE</fullName>
    </recommendedName>
</protein>
<keyword evidence="8" id="KW-1185">Reference proteome</keyword>